<dbReference type="EMBL" id="BK014723">
    <property type="protein sequence ID" value="DAD55368.1"/>
    <property type="molecule type" value="Genomic_DNA"/>
</dbReference>
<sequence length="98" mass="11438">MNYIHNPADMCCCSLGENNDIYVRAEAVFVDRETNVEIQPGFQPVVGHSYDYVERYFLLRGYTKLKEFKTREEAEAGYADIIRKLRTQGYVFEVGEKK</sequence>
<protein>
    <submittedName>
        <fullName evidence="1">Uncharacterized protein</fullName>
    </submittedName>
</protein>
<proteinExistence type="predicted"/>
<reference evidence="1" key="1">
    <citation type="journal article" date="2021" name="Proc. Natl. Acad. Sci. U.S.A.">
        <title>A Catalog of Tens of Thousands of Viruses from Human Metagenomes Reveals Hidden Associations with Chronic Diseases.</title>
        <authorList>
            <person name="Tisza M.J."/>
            <person name="Buck C.B."/>
        </authorList>
    </citation>
    <scope>NUCLEOTIDE SEQUENCE</scope>
    <source>
        <strain evidence="1">Ct5O42</strain>
    </source>
</reference>
<evidence type="ECO:0000313" key="1">
    <source>
        <dbReference type="EMBL" id="DAD55368.1"/>
    </source>
</evidence>
<accession>A0A8D9PDN1</accession>
<organism evidence="1">
    <name type="scientific">Podoviridae sp. ct5O42</name>
    <dbReference type="NCBI Taxonomy" id="2826084"/>
    <lineage>
        <taxon>Viruses</taxon>
        <taxon>Duplodnaviria</taxon>
        <taxon>Heunggongvirae</taxon>
        <taxon>Uroviricota</taxon>
        <taxon>Caudoviricetes</taxon>
    </lineage>
</organism>
<name>A0A8D9PDN1_9CAUD</name>